<proteinExistence type="predicted"/>
<dbReference type="InterPro" id="IPR021006">
    <property type="entry name" value="Hda2/3"/>
</dbReference>
<dbReference type="GO" id="GO:0070823">
    <property type="term" value="C:HDA1 complex"/>
    <property type="evidence" value="ECO:0007669"/>
    <property type="project" value="InterPro"/>
</dbReference>
<dbReference type="Pfam" id="PF11496">
    <property type="entry name" value="HDA2-3"/>
    <property type="match status" value="1"/>
</dbReference>
<dbReference type="PRINTS" id="PR02093">
    <property type="entry name" value="HDA1SUBUNIT3"/>
</dbReference>
<organism evidence="2 3">
    <name type="scientific">Pichia membranifaciens NRRL Y-2026</name>
    <dbReference type="NCBI Taxonomy" id="763406"/>
    <lineage>
        <taxon>Eukaryota</taxon>
        <taxon>Fungi</taxon>
        <taxon>Dikarya</taxon>
        <taxon>Ascomycota</taxon>
        <taxon>Saccharomycotina</taxon>
        <taxon>Pichiomycetes</taxon>
        <taxon>Pichiales</taxon>
        <taxon>Pichiaceae</taxon>
        <taxon>Pichia</taxon>
    </lineage>
</organism>
<reference evidence="2 3" key="1">
    <citation type="journal article" date="2016" name="Proc. Natl. Acad. Sci. U.S.A.">
        <title>Comparative genomics of biotechnologically important yeasts.</title>
        <authorList>
            <person name="Riley R."/>
            <person name="Haridas S."/>
            <person name="Wolfe K.H."/>
            <person name="Lopes M.R."/>
            <person name="Hittinger C.T."/>
            <person name="Goeker M."/>
            <person name="Salamov A.A."/>
            <person name="Wisecaver J.H."/>
            <person name="Long T.M."/>
            <person name="Calvey C.H."/>
            <person name="Aerts A.L."/>
            <person name="Barry K.W."/>
            <person name="Choi C."/>
            <person name="Clum A."/>
            <person name="Coughlan A.Y."/>
            <person name="Deshpande S."/>
            <person name="Douglass A.P."/>
            <person name="Hanson S.J."/>
            <person name="Klenk H.-P."/>
            <person name="LaButti K.M."/>
            <person name="Lapidus A."/>
            <person name="Lindquist E.A."/>
            <person name="Lipzen A.M."/>
            <person name="Meier-Kolthoff J.P."/>
            <person name="Ohm R.A."/>
            <person name="Otillar R.P."/>
            <person name="Pangilinan J.L."/>
            <person name="Peng Y."/>
            <person name="Rokas A."/>
            <person name="Rosa C.A."/>
            <person name="Scheuner C."/>
            <person name="Sibirny A.A."/>
            <person name="Slot J.C."/>
            <person name="Stielow J.B."/>
            <person name="Sun H."/>
            <person name="Kurtzman C.P."/>
            <person name="Blackwell M."/>
            <person name="Grigoriev I.V."/>
            <person name="Jeffries T.W."/>
        </authorList>
    </citation>
    <scope>NUCLEOTIDE SEQUENCE [LARGE SCALE GENOMIC DNA]</scope>
    <source>
        <strain evidence="2 3">NRRL Y-2026</strain>
    </source>
</reference>
<evidence type="ECO:0000313" key="2">
    <source>
        <dbReference type="EMBL" id="ODQ44309.1"/>
    </source>
</evidence>
<protein>
    <recommendedName>
        <fullName evidence="4">HDA1 complex subunit 3</fullName>
    </recommendedName>
</protein>
<dbReference type="InterPro" id="IPR026216">
    <property type="entry name" value="HDA3"/>
</dbReference>
<feature type="coiled-coil region" evidence="1">
    <location>
        <begin position="489"/>
        <end position="537"/>
    </location>
</feature>
<keyword evidence="1" id="KW-0175">Coiled coil</keyword>
<gene>
    <name evidence="2" type="ORF">PICMEDRAFT_74561</name>
</gene>
<evidence type="ECO:0000313" key="3">
    <source>
        <dbReference type="Proteomes" id="UP000094455"/>
    </source>
</evidence>
<dbReference type="InterPro" id="IPR038609">
    <property type="entry name" value="HDA1_su2/3_sf"/>
</dbReference>
<dbReference type="Proteomes" id="UP000094455">
    <property type="component" value="Unassembled WGS sequence"/>
</dbReference>
<evidence type="ECO:0008006" key="4">
    <source>
        <dbReference type="Google" id="ProtNLM"/>
    </source>
</evidence>
<name>A0A1E3NDV7_9ASCO</name>
<dbReference type="GeneID" id="30181492"/>
<dbReference type="STRING" id="763406.A0A1E3NDV7"/>
<sequence>MDLLRILDAKPEPCIADTDHFKVDPKYQFSNVYKIATPMSDFQKELIDQIVSLHYSDILRFFEKLDSESWDNMSSNRKEIITSSLETLLINTKLVCLHPYLLIDHFFPKSLTTRDLPNRLAETSGKFRILNDLLTQLDTIYNPADKADKSKKGKRIDIAVIVQPGKAMDLVDALCIGHKCNLNRYAGIKLRDSSANQKKNMHLNLNVHLIPSDFANINEKELATNLNNFTTKMNFVILFDLTVNLNDQFLSGITDVNKTKFFKLVPINSVEHIELYYEQQIQSRAIDEFIRPITAAIVVLRDRVGQLPSILKPAYTKNLLFLKQYLTDPINTKWPLPDLPSIGNFTSRDVERSLLTEVKFSFDNEEILKEEEENRPSVQDSLNTNFGGKTQMIGHIIQPRFAKKNAACKNYYDNKRLEKNYLMNPLNKDYENLTGISKEVKQHEVLTHTLIYHFDASIKKLIDLDKEVQSFNEFGDIRLKDFRQMVDAFTKLEESVKEKDNKLNDIDKDITEYGTKSENLKNDIQRYEELIESIGSSDTIDSNSKKLISKDIEKYTLLRDISKLEQKLETSTNESKYMEEEIERAEKSIKESKNAIEKQNAINEDFNVTIEEIKMEDTEVTREKQKLDLLTEKLKALEDQSTEVKQKMEDSLISLNEIGHRSRHVNYYGRNSGASLKKHALS</sequence>
<dbReference type="OrthoDB" id="3647690at2759"/>
<accession>A0A1E3NDV7</accession>
<dbReference type="AlphaFoldDB" id="A0A1E3NDV7"/>
<dbReference type="EMBL" id="KV454007">
    <property type="protein sequence ID" value="ODQ44309.1"/>
    <property type="molecule type" value="Genomic_DNA"/>
</dbReference>
<keyword evidence="3" id="KW-1185">Reference proteome</keyword>
<evidence type="ECO:0000256" key="1">
    <source>
        <dbReference type="SAM" id="Coils"/>
    </source>
</evidence>
<feature type="coiled-coil region" evidence="1">
    <location>
        <begin position="561"/>
        <end position="647"/>
    </location>
</feature>
<dbReference type="Gene3D" id="3.40.50.12360">
    <property type="match status" value="1"/>
</dbReference>
<dbReference type="RefSeq" id="XP_019015422.1">
    <property type="nucleotide sequence ID" value="XM_019164805.1"/>
</dbReference>